<evidence type="ECO:0000256" key="4">
    <source>
        <dbReference type="ARBA" id="ARBA00023125"/>
    </source>
</evidence>
<feature type="region of interest" description="Disordered" evidence="7">
    <location>
        <begin position="78"/>
        <end position="130"/>
    </location>
</feature>
<evidence type="ECO:0000256" key="6">
    <source>
        <dbReference type="ARBA" id="ARBA00023242"/>
    </source>
</evidence>
<dbReference type="InterPro" id="IPR011598">
    <property type="entry name" value="bHLH_dom"/>
</dbReference>
<feature type="region of interest" description="Disordered" evidence="7">
    <location>
        <begin position="262"/>
        <end position="297"/>
    </location>
</feature>
<dbReference type="Gene3D" id="4.10.280.10">
    <property type="entry name" value="Helix-loop-helix DNA-binding domain"/>
    <property type="match status" value="1"/>
</dbReference>
<reference evidence="10" key="1">
    <citation type="journal article" date="2017" name="Plant J.">
        <title>The pomegranate (Punica granatum L.) genome and the genomics of punicalagin biosynthesis.</title>
        <authorList>
            <person name="Qin G."/>
            <person name="Xu C."/>
            <person name="Ming R."/>
            <person name="Tang H."/>
            <person name="Guyot R."/>
            <person name="Kramer E.M."/>
            <person name="Hu Y."/>
            <person name="Yi X."/>
            <person name="Qi Y."/>
            <person name="Xu X."/>
            <person name="Gao Z."/>
            <person name="Pan H."/>
            <person name="Jian J."/>
            <person name="Tian Y."/>
            <person name="Yue Z."/>
            <person name="Xu Y."/>
        </authorList>
    </citation>
    <scope>NUCLEOTIDE SEQUENCE [LARGE SCALE GENOMIC DNA]</scope>
    <source>
        <strain evidence="10">cv. Dabenzi</strain>
    </source>
</reference>
<keyword evidence="4" id="KW-0238">DNA-binding</keyword>
<dbReference type="InterPro" id="IPR045239">
    <property type="entry name" value="bHLH95_bHLH"/>
</dbReference>
<feature type="domain" description="BHLH" evidence="8">
    <location>
        <begin position="304"/>
        <end position="353"/>
    </location>
</feature>
<feature type="compositionally biased region" description="Polar residues" evidence="7">
    <location>
        <begin position="272"/>
        <end position="286"/>
    </location>
</feature>
<comment type="subcellular location">
    <subcellularLocation>
        <location evidence="1">Nucleus</location>
    </subcellularLocation>
</comment>
<dbReference type="PANTHER" id="PTHR16223:SF238">
    <property type="entry name" value="TRANSCRIPTION FACTOR BHLH114"/>
    <property type="match status" value="1"/>
</dbReference>
<proteinExistence type="predicted"/>
<feature type="compositionally biased region" description="Polar residues" evidence="7">
    <location>
        <begin position="78"/>
        <end position="106"/>
    </location>
</feature>
<evidence type="ECO:0000256" key="3">
    <source>
        <dbReference type="ARBA" id="ARBA00023015"/>
    </source>
</evidence>
<dbReference type="Proteomes" id="UP000197138">
    <property type="component" value="Unassembled WGS sequence"/>
</dbReference>
<evidence type="ECO:0000256" key="2">
    <source>
        <dbReference type="ARBA" id="ARBA00011738"/>
    </source>
</evidence>
<evidence type="ECO:0000313" key="12">
    <source>
        <dbReference type="RefSeq" id="XP_031394746.1"/>
    </source>
</evidence>
<dbReference type="CDD" id="cd11393">
    <property type="entry name" value="bHLH_AtbHLH_like"/>
    <property type="match status" value="1"/>
</dbReference>
<dbReference type="AlphaFoldDB" id="A0A218XGF0"/>
<dbReference type="InterPro" id="IPR036638">
    <property type="entry name" value="HLH_DNA-bd_sf"/>
</dbReference>
<dbReference type="FunFam" id="4.10.280.10:FF:000032">
    <property type="entry name" value="Transcription factor bHLH123 family"/>
    <property type="match status" value="1"/>
</dbReference>
<reference evidence="9" key="2">
    <citation type="submission" date="2017-06" db="EMBL/GenBank/DDBJ databases">
        <title>The pomegranate genome and the genomics of punicalagin biosynthesis.</title>
        <authorList>
            <person name="Xu C."/>
        </authorList>
    </citation>
    <scope>NUCLEOTIDE SEQUENCE [LARGE SCALE GENOMIC DNA]</scope>
    <source>
        <tissue evidence="9">Fresh leaf</tissue>
    </source>
</reference>
<evidence type="ECO:0000313" key="9">
    <source>
        <dbReference type="EMBL" id="OWM83541.1"/>
    </source>
</evidence>
<dbReference type="RefSeq" id="XP_031394746.1">
    <property type="nucleotide sequence ID" value="XM_031538886.1"/>
</dbReference>
<keyword evidence="5" id="KW-0804">Transcription</keyword>
<dbReference type="PANTHER" id="PTHR16223">
    <property type="entry name" value="TRANSCRIPTION FACTOR BHLH83-RELATED"/>
    <property type="match status" value="1"/>
</dbReference>
<evidence type="ECO:0000256" key="7">
    <source>
        <dbReference type="SAM" id="MobiDB-lite"/>
    </source>
</evidence>
<reference evidence="11" key="3">
    <citation type="journal article" date="2020" name="Plant Biotechnol. J.">
        <title>The pomegranate (Punica granatum L.) draft genome dissects genetic divergence between soft- and hard-seeded cultivars.</title>
        <authorList>
            <person name="Luo X."/>
            <person name="Li H."/>
            <person name="Wu Z."/>
            <person name="Yao W."/>
            <person name="Zhao P."/>
            <person name="Cao D."/>
            <person name="Yu H."/>
            <person name="Li K."/>
            <person name="Poudel K."/>
            <person name="Zhao D."/>
            <person name="Zhang F."/>
            <person name="Xia X."/>
            <person name="Chen L."/>
            <person name="Wang Q."/>
            <person name="Jing D."/>
            <person name="Cao S."/>
        </authorList>
    </citation>
    <scope>NUCLEOTIDE SEQUENCE [LARGE SCALE GENOMIC DNA]</scope>
</reference>
<dbReference type="GO" id="GO:0005634">
    <property type="term" value="C:nucleus"/>
    <property type="evidence" value="ECO:0007669"/>
    <property type="project" value="UniProtKB-SubCell"/>
</dbReference>
<sequence>MAEEFINQVGVCSGNWWNPSRNALFAGGLSLCSGAAGDVASYGWPVEPNFSSMTSSSSVNSDWTQALLFGGGANNGIRTPSESNFNSNNIMHESGSSDSSQINNDWSPGLPGNFSGKPVEDHEDSSPMSGFRNQISFPTQSSENYANHDISSSCGYPSNMIKSFLLDQAQPSLFENRPNLSAAGYSSPLVPSYGSSCSDESSPASFGKLSSLLTPINSSLPNPPQPSRLQFSNNTPYWNASFSALDDVCAGLFASPQSTLAGGSLDEKPDHSSLTPKATSQYSRVSGSLDKKASPEPAFKRARIETPSPLPTFKVRKEKLGDRITALQQLVSPFGKTDTASVLHEAIEYIKFLHDQVNVLSSPYMKNGAQPQYQQACTDNKAPKDAEGPKIDLRSRGLCLVPISSTFPVTSETPTDFWNPTFGRSFR</sequence>
<dbReference type="GO" id="GO:0000978">
    <property type="term" value="F:RNA polymerase II cis-regulatory region sequence-specific DNA binding"/>
    <property type="evidence" value="ECO:0007669"/>
    <property type="project" value="TreeGrafter"/>
</dbReference>
<organism evidence="9 10">
    <name type="scientific">Punica granatum</name>
    <name type="common">Pomegranate</name>
    <dbReference type="NCBI Taxonomy" id="22663"/>
    <lineage>
        <taxon>Eukaryota</taxon>
        <taxon>Viridiplantae</taxon>
        <taxon>Streptophyta</taxon>
        <taxon>Embryophyta</taxon>
        <taxon>Tracheophyta</taxon>
        <taxon>Spermatophyta</taxon>
        <taxon>Magnoliopsida</taxon>
        <taxon>eudicotyledons</taxon>
        <taxon>Gunneridae</taxon>
        <taxon>Pentapetalae</taxon>
        <taxon>rosids</taxon>
        <taxon>malvids</taxon>
        <taxon>Myrtales</taxon>
        <taxon>Lythraceae</taxon>
        <taxon>Punica</taxon>
    </lineage>
</organism>
<keyword evidence="11" id="KW-1185">Reference proteome</keyword>
<keyword evidence="6" id="KW-0539">Nucleus</keyword>
<protein>
    <submittedName>
        <fullName evidence="12">Transcription factor bHLH112-like isoform X1</fullName>
    </submittedName>
</protein>
<dbReference type="GeneID" id="116206116"/>
<evidence type="ECO:0000259" key="8">
    <source>
        <dbReference type="PROSITE" id="PS50888"/>
    </source>
</evidence>
<reference evidence="12" key="4">
    <citation type="submission" date="2025-04" db="UniProtKB">
        <authorList>
            <consortium name="RefSeq"/>
        </authorList>
    </citation>
    <scope>IDENTIFICATION</scope>
    <source>
        <tissue evidence="12">Leaf</tissue>
    </source>
</reference>
<keyword evidence="3" id="KW-0805">Transcription regulation</keyword>
<evidence type="ECO:0000256" key="5">
    <source>
        <dbReference type="ARBA" id="ARBA00023163"/>
    </source>
</evidence>
<comment type="subunit">
    <text evidence="2">Homodimer.</text>
</comment>
<evidence type="ECO:0000256" key="1">
    <source>
        <dbReference type="ARBA" id="ARBA00004123"/>
    </source>
</evidence>
<name>A0A218XGF0_PUNGR</name>
<dbReference type="EMBL" id="MTKT01001932">
    <property type="protein sequence ID" value="OWM83541.1"/>
    <property type="molecule type" value="Genomic_DNA"/>
</dbReference>
<gene>
    <name evidence="12" type="primary">LOC116206116</name>
    <name evidence="9" type="ORF">CDL15_Pgr013022</name>
</gene>
<dbReference type="OrthoDB" id="673975at2759"/>
<accession>A0A218XGF0</accession>
<evidence type="ECO:0000313" key="10">
    <source>
        <dbReference type="Proteomes" id="UP000197138"/>
    </source>
</evidence>
<dbReference type="SUPFAM" id="SSF47459">
    <property type="entry name" value="HLH, helix-loop-helix DNA-binding domain"/>
    <property type="match status" value="1"/>
</dbReference>
<evidence type="ECO:0000313" key="11">
    <source>
        <dbReference type="Proteomes" id="UP000515151"/>
    </source>
</evidence>
<dbReference type="GO" id="GO:0000981">
    <property type="term" value="F:DNA-binding transcription factor activity, RNA polymerase II-specific"/>
    <property type="evidence" value="ECO:0007669"/>
    <property type="project" value="TreeGrafter"/>
</dbReference>
<dbReference type="GO" id="GO:0046983">
    <property type="term" value="F:protein dimerization activity"/>
    <property type="evidence" value="ECO:0007669"/>
    <property type="project" value="InterPro"/>
</dbReference>
<dbReference type="Proteomes" id="UP000515151">
    <property type="component" value="Chromosome 4"/>
</dbReference>
<dbReference type="InterPro" id="IPR045843">
    <property type="entry name" value="IND-like"/>
</dbReference>
<dbReference type="PROSITE" id="PS50888">
    <property type="entry name" value="BHLH"/>
    <property type="match status" value="1"/>
</dbReference>